<dbReference type="Pfam" id="PF12550">
    <property type="entry name" value="GCR1_C"/>
    <property type="match status" value="1"/>
</dbReference>
<feature type="compositionally biased region" description="Low complexity" evidence="2">
    <location>
        <begin position="418"/>
        <end position="428"/>
    </location>
</feature>
<feature type="coiled-coil region" evidence="1">
    <location>
        <begin position="270"/>
        <end position="301"/>
    </location>
</feature>
<name>A0A9P3HBR0_9FUNG</name>
<proteinExistence type="predicted"/>
<dbReference type="PANTHER" id="PTHR37784:SF2">
    <property type="entry name" value="HIGH-OSMOLARITY-INDUCED TRANSCRIPTION PROTEIN 1"/>
    <property type="match status" value="1"/>
</dbReference>
<feature type="region of interest" description="Disordered" evidence="2">
    <location>
        <begin position="316"/>
        <end position="340"/>
    </location>
</feature>
<keyword evidence="5" id="KW-1185">Reference proteome</keyword>
<feature type="region of interest" description="Disordered" evidence="2">
    <location>
        <begin position="376"/>
        <end position="400"/>
    </location>
</feature>
<feature type="compositionally biased region" description="Low complexity" evidence="2">
    <location>
        <begin position="377"/>
        <end position="397"/>
    </location>
</feature>
<evidence type="ECO:0000313" key="4">
    <source>
        <dbReference type="EMBL" id="GJJ73799.1"/>
    </source>
</evidence>
<evidence type="ECO:0000256" key="1">
    <source>
        <dbReference type="SAM" id="Coils"/>
    </source>
</evidence>
<dbReference type="AlphaFoldDB" id="A0A9P3HBR0"/>
<reference evidence="4" key="1">
    <citation type="submission" date="2021-11" db="EMBL/GenBank/DDBJ databases">
        <authorList>
            <person name="Herlambang A."/>
            <person name="Guo Y."/>
            <person name="Takashima Y."/>
            <person name="Nishizawa T."/>
        </authorList>
    </citation>
    <scope>NUCLEOTIDE SEQUENCE</scope>
    <source>
        <strain evidence="4">E1425</strain>
    </source>
</reference>
<dbReference type="Proteomes" id="UP000827284">
    <property type="component" value="Unassembled WGS sequence"/>
</dbReference>
<dbReference type="GO" id="GO:0000981">
    <property type="term" value="F:DNA-binding transcription factor activity, RNA polymerase II-specific"/>
    <property type="evidence" value="ECO:0007669"/>
    <property type="project" value="TreeGrafter"/>
</dbReference>
<gene>
    <name evidence="4" type="ORF">EMPS_06157</name>
</gene>
<feature type="compositionally biased region" description="Polar residues" evidence="2">
    <location>
        <begin position="450"/>
        <end position="468"/>
    </location>
</feature>
<evidence type="ECO:0000313" key="5">
    <source>
        <dbReference type="Proteomes" id="UP000827284"/>
    </source>
</evidence>
<feature type="compositionally biased region" description="Polar residues" evidence="2">
    <location>
        <begin position="328"/>
        <end position="340"/>
    </location>
</feature>
<dbReference type="InterPro" id="IPR022210">
    <property type="entry name" value="TF_GCR1-like"/>
</dbReference>
<keyword evidence="1" id="KW-0175">Coiled coil</keyword>
<reference evidence="4" key="2">
    <citation type="journal article" date="2022" name="Microbiol. Resour. Announc.">
        <title>Whole-Genome Sequence of Entomortierella parvispora E1425, a Mucoromycotan Fungus Associated with Burkholderiaceae-Related Endosymbiotic Bacteria.</title>
        <authorList>
            <person name="Herlambang A."/>
            <person name="Guo Y."/>
            <person name="Takashima Y."/>
            <person name="Narisawa K."/>
            <person name="Ohta H."/>
            <person name="Nishizawa T."/>
        </authorList>
    </citation>
    <scope>NUCLEOTIDE SEQUENCE</scope>
    <source>
        <strain evidence="4">E1425</strain>
    </source>
</reference>
<feature type="domain" description="Transcription activator GCR1-like" evidence="3">
    <location>
        <begin position="492"/>
        <end position="569"/>
    </location>
</feature>
<dbReference type="GO" id="GO:0000978">
    <property type="term" value="F:RNA polymerase II cis-regulatory region sequence-specific DNA binding"/>
    <property type="evidence" value="ECO:0007669"/>
    <property type="project" value="TreeGrafter"/>
</dbReference>
<feature type="compositionally biased region" description="Polar residues" evidence="2">
    <location>
        <begin position="429"/>
        <end position="443"/>
    </location>
</feature>
<feature type="compositionally biased region" description="Basic and acidic residues" evidence="2">
    <location>
        <begin position="608"/>
        <end position="620"/>
    </location>
</feature>
<dbReference type="PANTHER" id="PTHR37784">
    <property type="entry name" value="PROTEIN MSN1"/>
    <property type="match status" value="1"/>
</dbReference>
<organism evidence="4 5">
    <name type="scientific">Entomortierella parvispora</name>
    <dbReference type="NCBI Taxonomy" id="205924"/>
    <lineage>
        <taxon>Eukaryota</taxon>
        <taxon>Fungi</taxon>
        <taxon>Fungi incertae sedis</taxon>
        <taxon>Mucoromycota</taxon>
        <taxon>Mortierellomycotina</taxon>
        <taxon>Mortierellomycetes</taxon>
        <taxon>Mortierellales</taxon>
        <taxon>Mortierellaceae</taxon>
        <taxon>Entomortierella</taxon>
    </lineage>
</organism>
<dbReference type="GO" id="GO:0060963">
    <property type="term" value="P:positive regulation of ribosomal protein gene transcription by RNA polymerase II"/>
    <property type="evidence" value="ECO:0007669"/>
    <property type="project" value="TreeGrafter"/>
</dbReference>
<evidence type="ECO:0000256" key="2">
    <source>
        <dbReference type="SAM" id="MobiDB-lite"/>
    </source>
</evidence>
<accession>A0A9P3HBR0</accession>
<dbReference type="OrthoDB" id="2345681at2759"/>
<sequence>MDQEQNKDDIAYMSLLTRDIPGVGAKPLVAAKTNSQKKIDSNSSASTLSDNQRRAIKTLEVALEDAIFVSEGEEPFEIVHIPKEHAATPSSSSLPLPTEAEFLQLIEEMHLISEDDDVEELSCERTFDLKQVLANTHPGAKKIEHALRDIFHYHAIGSQHIATQTGDKEEEEGLLALYRVTVASSTRVHIWVLGWVDQFLVGFHTEKSRSRPTGIAPASHTDASAEDDPFIKLVNVIREESAQTRAAQLEFFQKAFGYFQEQQRIKTETLQVAQQAIQNISDALNDALEKSTREADSLKNVLDSFAESYALQGSLNTNELQQPGHGAASSSLQRPSEQSITSMERIMAGSTSSISQAIETARKRIRLADANSVIGIPSSSSSSSSPSSPSPSPASASRNIVPRTAVVSHNGTFSIRPATTASTITPASGLTTQREGQAKTFSSRGKMLSQARTTDQEFSSTNGGSSSHQPVIDLTAANEHARLPAELVPDTYEMSRGIDTVREAWNEWTIGLSPLLPSVEQMDKKHGTKWRTSIKERKFYSNRLVIIREVRRLTALTGQSADNVIDQLDREVKSTSWTKMVTRLRKEHATRTNTQAPAGLTTDDEHDALDHGKDENGREY</sequence>
<evidence type="ECO:0000259" key="3">
    <source>
        <dbReference type="Pfam" id="PF12550"/>
    </source>
</evidence>
<feature type="region of interest" description="Disordered" evidence="2">
    <location>
        <begin position="418"/>
        <end position="468"/>
    </location>
</feature>
<dbReference type="EMBL" id="BQFW01000008">
    <property type="protein sequence ID" value="GJJ73799.1"/>
    <property type="molecule type" value="Genomic_DNA"/>
</dbReference>
<dbReference type="InterPro" id="IPR052146">
    <property type="entry name" value="HOT1"/>
</dbReference>
<comment type="caution">
    <text evidence="4">The sequence shown here is derived from an EMBL/GenBank/DDBJ whole genome shotgun (WGS) entry which is preliminary data.</text>
</comment>
<protein>
    <recommendedName>
        <fullName evidence="3">Transcription activator GCR1-like domain-containing protein</fullName>
    </recommendedName>
</protein>
<feature type="region of interest" description="Disordered" evidence="2">
    <location>
        <begin position="585"/>
        <end position="620"/>
    </location>
</feature>